<organism evidence="2 3">
    <name type="scientific">Riccia sorocarpa</name>
    <dbReference type="NCBI Taxonomy" id="122646"/>
    <lineage>
        <taxon>Eukaryota</taxon>
        <taxon>Viridiplantae</taxon>
        <taxon>Streptophyta</taxon>
        <taxon>Embryophyta</taxon>
        <taxon>Marchantiophyta</taxon>
        <taxon>Marchantiopsida</taxon>
        <taxon>Marchantiidae</taxon>
        <taxon>Marchantiales</taxon>
        <taxon>Ricciaceae</taxon>
        <taxon>Riccia</taxon>
    </lineage>
</organism>
<evidence type="ECO:0000313" key="2">
    <source>
        <dbReference type="EMBL" id="KAL3678468.1"/>
    </source>
</evidence>
<comment type="caution">
    <text evidence="2">The sequence shown here is derived from an EMBL/GenBank/DDBJ whole genome shotgun (WGS) entry which is preliminary data.</text>
</comment>
<sequence length="340" mass="39062">MKNIVHMIEDKDIEWVQMAKNMIRNQLKSGLQKNEKRYWTAAEALILLPSGQAKKTEALNMMLKNWLKIRRFLRRGGAEHELPVTLSVRQLGQMAHLYAEGDNIWAHKVIKIILALGCTEAVVRRRCGCRQEYARDVTQSWKPQTILIDYVLSTENLRNGKLKVLCTYLQQTWREGNQLTFRGTRSCMPIKGILKLATAEMKAEAKLYRRETTAEWSRNHKWLVAKVESETCSDGNEVVDESDDSSSNTWNHMYICSRDVIQQEQDSIVEQRSSVPTDSRTCRLRAAPRQEEEGQSTLQVTEVTGMETAGDTEERPGERRCVSQADTQDNRQEEVADTTL</sequence>
<accession>A0ABD3GH32</accession>
<dbReference type="AlphaFoldDB" id="A0ABD3GH32"/>
<protein>
    <submittedName>
        <fullName evidence="2">Uncharacterized protein</fullName>
    </submittedName>
</protein>
<dbReference type="Proteomes" id="UP001633002">
    <property type="component" value="Unassembled WGS sequence"/>
</dbReference>
<reference evidence="2 3" key="1">
    <citation type="submission" date="2024-09" db="EMBL/GenBank/DDBJ databases">
        <title>Chromosome-scale assembly of Riccia sorocarpa.</title>
        <authorList>
            <person name="Paukszto L."/>
        </authorList>
    </citation>
    <scope>NUCLEOTIDE SEQUENCE [LARGE SCALE GENOMIC DNA]</scope>
    <source>
        <strain evidence="2">LP-2024</strain>
        <tissue evidence="2">Aerial parts of the thallus</tissue>
    </source>
</reference>
<evidence type="ECO:0000313" key="3">
    <source>
        <dbReference type="Proteomes" id="UP001633002"/>
    </source>
</evidence>
<feature type="region of interest" description="Disordered" evidence="1">
    <location>
        <begin position="286"/>
        <end position="340"/>
    </location>
</feature>
<evidence type="ECO:0000256" key="1">
    <source>
        <dbReference type="SAM" id="MobiDB-lite"/>
    </source>
</evidence>
<proteinExistence type="predicted"/>
<gene>
    <name evidence="2" type="ORF">R1sor_021424</name>
</gene>
<name>A0ABD3GH32_9MARC</name>
<dbReference type="EMBL" id="JBJQOH010000007">
    <property type="protein sequence ID" value="KAL3678468.1"/>
    <property type="molecule type" value="Genomic_DNA"/>
</dbReference>
<keyword evidence="3" id="KW-1185">Reference proteome</keyword>
<feature type="compositionally biased region" description="Basic and acidic residues" evidence="1">
    <location>
        <begin position="312"/>
        <end position="321"/>
    </location>
</feature>